<protein>
    <submittedName>
        <fullName evidence="1">Uncharacterized protein</fullName>
    </submittedName>
</protein>
<name>A0A414R3Z8_9BACT</name>
<gene>
    <name evidence="1" type="ORF">DW653_13735</name>
</gene>
<dbReference type="EMBL" id="QRHQ01000034">
    <property type="protein sequence ID" value="RHF87754.1"/>
    <property type="molecule type" value="Genomic_DNA"/>
</dbReference>
<evidence type="ECO:0000313" key="2">
    <source>
        <dbReference type="Proteomes" id="UP000283485"/>
    </source>
</evidence>
<reference evidence="1 2" key="1">
    <citation type="submission" date="2018-08" db="EMBL/GenBank/DDBJ databases">
        <title>A genome reference for cultivated species of the human gut microbiota.</title>
        <authorList>
            <person name="Zou Y."/>
            <person name="Xue W."/>
            <person name="Luo G."/>
        </authorList>
    </citation>
    <scope>NUCLEOTIDE SEQUENCE [LARGE SCALE GENOMIC DNA]</scope>
    <source>
        <strain evidence="1 2">AM23-23</strain>
    </source>
</reference>
<accession>A0A414R3Z8</accession>
<dbReference type="AlphaFoldDB" id="A0A414R3Z8"/>
<comment type="caution">
    <text evidence="1">The sequence shown here is derived from an EMBL/GenBank/DDBJ whole genome shotgun (WGS) entry which is preliminary data.</text>
</comment>
<sequence length="75" mass="8785">MLKHGFRQMFLGMEQVSSLSRLLNLHRLLQQKESNQLKKENKMKKSFCISWCMFLCVVGDADSLHLPHRKVGTRP</sequence>
<organism evidence="1 2">
    <name type="scientific">Phocaeicola plebeius</name>
    <dbReference type="NCBI Taxonomy" id="310297"/>
    <lineage>
        <taxon>Bacteria</taxon>
        <taxon>Pseudomonadati</taxon>
        <taxon>Bacteroidota</taxon>
        <taxon>Bacteroidia</taxon>
        <taxon>Bacteroidales</taxon>
        <taxon>Bacteroidaceae</taxon>
        <taxon>Phocaeicola</taxon>
    </lineage>
</organism>
<evidence type="ECO:0000313" key="1">
    <source>
        <dbReference type="EMBL" id="RHF87754.1"/>
    </source>
</evidence>
<dbReference type="Proteomes" id="UP000283485">
    <property type="component" value="Unassembled WGS sequence"/>
</dbReference>
<proteinExistence type="predicted"/>